<dbReference type="CDD" id="cd24082">
    <property type="entry name" value="ASKHA_NBD_GspK-like"/>
    <property type="match status" value="1"/>
</dbReference>
<dbReference type="Gene3D" id="3.30.420.40">
    <property type="match status" value="2"/>
</dbReference>
<keyword evidence="3" id="KW-1185">Reference proteome</keyword>
<reference evidence="2 3" key="1">
    <citation type="submission" date="2021-01" db="EMBL/GenBank/DDBJ databases">
        <title>Biogeographic distribution of Paracoccus.</title>
        <authorList>
            <person name="Hollensteiner J."/>
            <person name="Leineberger J."/>
            <person name="Brinkhoff T."/>
            <person name="Daniel R."/>
        </authorList>
    </citation>
    <scope>NUCLEOTIDE SEQUENCE [LARGE SCALE GENOMIC DNA]</scope>
    <source>
        <strain evidence="2 3">KCTC 22803</strain>
    </source>
</reference>
<evidence type="ECO:0000259" key="1">
    <source>
        <dbReference type="Pfam" id="PF01869"/>
    </source>
</evidence>
<sequence length="279" mass="28373">MTLFLGIDGGGTGCRVALATADGTILGRGTGGPANINTDVEGAARNILSATAEALTESGTPPSELIVTMGLAGGTITAAATKLITLLPFAQMQVVNDAITATRGALGPDDGILAAIGTGSVFAIQHGGQVQQFGGRGFLLGDEGSGAVMGRKLLSDAMRAADGFLVMTPLLKSTLKRLGGIEGIIAFGNKATPAEFASFAPRIVNSDDPAAMRIFGRAVEDIRYALTVLQRGRNLPVVFTGGLGPSFAEELYGPWPIRSAQGDGVDGALLMARQMKGAA</sequence>
<dbReference type="InterPro" id="IPR043129">
    <property type="entry name" value="ATPase_NBD"/>
</dbReference>
<dbReference type="InterPro" id="IPR052519">
    <property type="entry name" value="Euk-type_GlcNAc_Kinase"/>
</dbReference>
<organism evidence="2 3">
    <name type="scientific">Paracoccus fistulariae</name>
    <dbReference type="NCBI Taxonomy" id="658446"/>
    <lineage>
        <taxon>Bacteria</taxon>
        <taxon>Pseudomonadati</taxon>
        <taxon>Pseudomonadota</taxon>
        <taxon>Alphaproteobacteria</taxon>
        <taxon>Rhodobacterales</taxon>
        <taxon>Paracoccaceae</taxon>
        <taxon>Paracoccus</taxon>
    </lineage>
</organism>
<evidence type="ECO:0000313" key="3">
    <source>
        <dbReference type="Proteomes" id="UP001219349"/>
    </source>
</evidence>
<name>A0ABY7SFB5_9RHOB</name>
<dbReference type="SUPFAM" id="SSF53067">
    <property type="entry name" value="Actin-like ATPase domain"/>
    <property type="match status" value="2"/>
</dbReference>
<protein>
    <submittedName>
        <fullName evidence="2">ATPase</fullName>
    </submittedName>
</protein>
<dbReference type="Proteomes" id="UP001219349">
    <property type="component" value="Chromosome"/>
</dbReference>
<gene>
    <name evidence="2" type="ORF">JHX87_09170</name>
</gene>
<proteinExistence type="predicted"/>
<dbReference type="Pfam" id="PF01869">
    <property type="entry name" value="BcrAD_BadFG"/>
    <property type="match status" value="1"/>
</dbReference>
<dbReference type="EMBL" id="CP067136">
    <property type="protein sequence ID" value="WCR05717.1"/>
    <property type="molecule type" value="Genomic_DNA"/>
</dbReference>
<dbReference type="PANTHER" id="PTHR43190:SF3">
    <property type="entry name" value="N-ACETYL-D-GLUCOSAMINE KINASE"/>
    <property type="match status" value="1"/>
</dbReference>
<evidence type="ECO:0000313" key="2">
    <source>
        <dbReference type="EMBL" id="WCR05717.1"/>
    </source>
</evidence>
<feature type="domain" description="ATPase BadF/BadG/BcrA/BcrD type" evidence="1">
    <location>
        <begin position="5"/>
        <end position="243"/>
    </location>
</feature>
<dbReference type="RefSeq" id="WP_271886476.1">
    <property type="nucleotide sequence ID" value="NZ_CP067136.1"/>
</dbReference>
<accession>A0ABY7SFB5</accession>
<dbReference type="PANTHER" id="PTHR43190">
    <property type="entry name" value="N-ACETYL-D-GLUCOSAMINE KINASE"/>
    <property type="match status" value="1"/>
</dbReference>
<dbReference type="InterPro" id="IPR002731">
    <property type="entry name" value="ATPase_BadF"/>
</dbReference>